<gene>
    <name evidence="3" type="ORF">DEW08_25960</name>
</gene>
<dbReference type="SUPFAM" id="SSF54909">
    <property type="entry name" value="Dimeric alpha+beta barrel"/>
    <property type="match status" value="1"/>
</dbReference>
<keyword evidence="4" id="KW-1185">Reference proteome</keyword>
<reference evidence="4" key="1">
    <citation type="submission" date="2018-05" db="EMBL/GenBank/DDBJ databases">
        <title>Azospirillum thermophila sp. nov., a novel isolated from hot spring.</title>
        <authorList>
            <person name="Zhao Z."/>
        </authorList>
    </citation>
    <scope>NUCLEOTIDE SEQUENCE [LARGE SCALE GENOMIC DNA]</scope>
    <source>
        <strain evidence="4">CFH 70021</strain>
        <plasmid evidence="4">unnamed2</plasmid>
    </source>
</reference>
<sequence length="170" mass="19250">MIAVIFEVRPAEGETGHYLDLAAALRDELSGIDGFLSIERFQSLTDPGKLLSLSFWRDEEAVRQWRTRASHRATQAKGRGGVFADYRLRVATVIRDYGLHDRAEAPPTAGTFTGPDPGRGRPDPRLHPRGGREPLVRAAPRRGVRSAVPRRIRIGYSAWWRRPCRCRRRP</sequence>
<dbReference type="AlphaFoldDB" id="A0A2S2CYB5"/>
<dbReference type="Proteomes" id="UP000245629">
    <property type="component" value="Plasmid unnamed2"/>
</dbReference>
<dbReference type="EMBL" id="CP029357">
    <property type="protein sequence ID" value="AWK89471.1"/>
    <property type="molecule type" value="Genomic_DNA"/>
</dbReference>
<dbReference type="InterPro" id="IPR011008">
    <property type="entry name" value="Dimeric_a/b-barrel"/>
</dbReference>
<evidence type="ECO:0000313" key="3">
    <source>
        <dbReference type="EMBL" id="AWK89471.1"/>
    </source>
</evidence>
<evidence type="ECO:0000256" key="1">
    <source>
        <dbReference type="SAM" id="MobiDB-lite"/>
    </source>
</evidence>
<keyword evidence="3" id="KW-0560">Oxidoreductase</keyword>
<feature type="compositionally biased region" description="Basic and acidic residues" evidence="1">
    <location>
        <begin position="118"/>
        <end position="135"/>
    </location>
</feature>
<dbReference type="InterPro" id="IPR052936">
    <property type="entry name" value="Jasmonate_Hydroxylase-like"/>
</dbReference>
<organism evidence="3 4">
    <name type="scientific">Azospirillum thermophilum</name>
    <dbReference type="NCBI Taxonomy" id="2202148"/>
    <lineage>
        <taxon>Bacteria</taxon>
        <taxon>Pseudomonadati</taxon>
        <taxon>Pseudomonadota</taxon>
        <taxon>Alphaproteobacteria</taxon>
        <taxon>Rhodospirillales</taxon>
        <taxon>Azospirillaceae</taxon>
        <taxon>Azospirillum</taxon>
    </lineage>
</organism>
<dbReference type="GO" id="GO:0004497">
    <property type="term" value="F:monooxygenase activity"/>
    <property type="evidence" value="ECO:0007669"/>
    <property type="project" value="UniProtKB-KW"/>
</dbReference>
<protein>
    <submittedName>
        <fullName evidence="3">Antibiotic biosynthesis monooxygenase</fullName>
    </submittedName>
</protein>
<evidence type="ECO:0000313" key="4">
    <source>
        <dbReference type="Proteomes" id="UP000245629"/>
    </source>
</evidence>
<keyword evidence="3" id="KW-0503">Monooxygenase</keyword>
<keyword evidence="3" id="KW-0614">Plasmid</keyword>
<name>A0A2S2CYB5_9PROT</name>
<evidence type="ECO:0000259" key="2">
    <source>
        <dbReference type="PROSITE" id="PS51725"/>
    </source>
</evidence>
<proteinExistence type="predicted"/>
<dbReference type="PANTHER" id="PTHR37811:SF2">
    <property type="entry name" value="ABM DOMAIN-CONTAINING PROTEIN"/>
    <property type="match status" value="1"/>
</dbReference>
<dbReference type="PANTHER" id="PTHR37811">
    <property type="entry name" value="BLL5343 PROTEIN"/>
    <property type="match status" value="1"/>
</dbReference>
<dbReference type="InterPro" id="IPR007138">
    <property type="entry name" value="ABM_dom"/>
</dbReference>
<dbReference type="PROSITE" id="PS51725">
    <property type="entry name" value="ABM"/>
    <property type="match status" value="1"/>
</dbReference>
<dbReference type="OrthoDB" id="9797060at2"/>
<feature type="domain" description="ABM" evidence="2">
    <location>
        <begin position="2"/>
        <end position="94"/>
    </location>
</feature>
<dbReference type="Pfam" id="PF03992">
    <property type="entry name" value="ABM"/>
    <property type="match status" value="1"/>
</dbReference>
<accession>A0A2S2CYB5</accession>
<dbReference type="KEGG" id="azz:DEW08_25960"/>
<feature type="region of interest" description="Disordered" evidence="1">
    <location>
        <begin position="102"/>
        <end position="142"/>
    </location>
</feature>
<geneLocation type="plasmid" evidence="3 4">
    <name>unnamed2</name>
</geneLocation>
<dbReference type="Gene3D" id="3.30.70.100">
    <property type="match status" value="1"/>
</dbReference>